<gene>
    <name evidence="1" type="ORF">CPY51_23755</name>
</gene>
<dbReference type="RefSeq" id="WP_111162714.1">
    <property type="nucleotide sequence ID" value="NZ_PCDP01000053.1"/>
</dbReference>
<accession>A0A2W4CGH3</accession>
<name>A0A2W4CGH3_9HYPH</name>
<organism evidence="1 2">
    <name type="scientific">Rhizobium tubonense</name>
    <dbReference type="NCBI Taxonomy" id="484088"/>
    <lineage>
        <taxon>Bacteria</taxon>
        <taxon>Pseudomonadati</taxon>
        <taxon>Pseudomonadota</taxon>
        <taxon>Alphaproteobacteria</taxon>
        <taxon>Hyphomicrobiales</taxon>
        <taxon>Rhizobiaceae</taxon>
        <taxon>Rhizobium/Agrobacterium group</taxon>
        <taxon>Rhizobium</taxon>
    </lineage>
</organism>
<reference evidence="1 2" key="1">
    <citation type="journal article" date="2018" name="Sci. Rep.">
        <title>Rhizobium tumorigenes sp. nov., a novel plant tumorigenic bacterium isolated from cane gall tumors on thornless blackberry.</title>
        <authorList>
            <person name="Kuzmanovi N."/>
            <person name="Smalla K."/>
            <person name="Gronow S."/>
            <person name="PuBawska J."/>
        </authorList>
    </citation>
    <scope>NUCLEOTIDE SEQUENCE [LARGE SCALE GENOMIC DNA]</scope>
    <source>
        <strain evidence="1 2">CCBAU 85046</strain>
    </source>
</reference>
<comment type="caution">
    <text evidence="1">The sequence shown here is derived from an EMBL/GenBank/DDBJ whole genome shotgun (WGS) entry which is preliminary data.</text>
</comment>
<sequence length="153" mass="16899">MIYDNVSGGPELLAWFGEEPTFHDAEVISLSLSRTGPSELKIHGWIATDDVDPNGYIVLDKHAIVTFSLEGVMDLQLDGFSGQNVVGGLILRYATDRGRSGYHPMPEDPRDIEIELIPCYGLDGFIRAKKVALSFSPGRPDKTNELAPEARRR</sequence>
<evidence type="ECO:0000313" key="2">
    <source>
        <dbReference type="Proteomes" id="UP000248925"/>
    </source>
</evidence>
<proteinExistence type="predicted"/>
<dbReference type="Proteomes" id="UP000248925">
    <property type="component" value="Unassembled WGS sequence"/>
</dbReference>
<dbReference type="AlphaFoldDB" id="A0A2W4CGH3"/>
<dbReference type="EMBL" id="PCDP01000053">
    <property type="protein sequence ID" value="PZM10178.1"/>
    <property type="molecule type" value="Genomic_DNA"/>
</dbReference>
<evidence type="ECO:0000313" key="1">
    <source>
        <dbReference type="EMBL" id="PZM10178.1"/>
    </source>
</evidence>
<keyword evidence="2" id="KW-1185">Reference proteome</keyword>
<protein>
    <recommendedName>
        <fullName evidence="3">Immunity protein 50 of polymorphic toxin system</fullName>
    </recommendedName>
</protein>
<evidence type="ECO:0008006" key="3">
    <source>
        <dbReference type="Google" id="ProtNLM"/>
    </source>
</evidence>
<dbReference type="OrthoDB" id="122481at2"/>